<gene>
    <name evidence="4" type="ORF">ENSA7_81240</name>
</gene>
<organism evidence="4 5">
    <name type="scientific">Enhygromyxa salina</name>
    <dbReference type="NCBI Taxonomy" id="215803"/>
    <lineage>
        <taxon>Bacteria</taxon>
        <taxon>Pseudomonadati</taxon>
        <taxon>Myxococcota</taxon>
        <taxon>Polyangia</taxon>
        <taxon>Nannocystales</taxon>
        <taxon>Nannocystaceae</taxon>
        <taxon>Enhygromyxa</taxon>
    </lineage>
</organism>
<sequence>MLVAAACGPSGPAADGGSSPLCGDSVIDHGELCDDGNLIAGDGCSPECLPSGIPFDCVDLLVSDSPDERNRVSDLLPLADGTFIAAGTLDLSPTNRGWLARYKPTGEQMWFVDTAAIDPEFSAVGDLVDDGQSGFWALGFAGWTDNRLIHLDRDGNVTSTTPVVSENGASVAVATIEFATTSVWLVGQLEGDAWLGLYDPTANTVTDLLIEDHLGFQDYIYAIGRGKDEIAVAATVSTSPNFDGDIPLIASTDVLVIHYNFQGIELQRSLLGPNTDPDFVRVASRIVSDASGRWFVGGPYIPRDTTALYQTWLAPLQAETHWTWTNDVSLGDVAGAENGVIVATNRLDTDASNVPITEGWLVNLGWDGAKLWDFGAVDDDVASYTHYVHQALAGVADGRFRTAGVTTSGEIPTVRSCLISQ</sequence>
<keyword evidence="3" id="KW-1015">Disulfide bond</keyword>
<proteinExistence type="predicted"/>
<dbReference type="Pfam" id="PF13948">
    <property type="entry name" value="DUF4215"/>
    <property type="match status" value="1"/>
</dbReference>
<evidence type="ECO:0000256" key="2">
    <source>
        <dbReference type="ARBA" id="ARBA00022737"/>
    </source>
</evidence>
<name>A0A2S9XLD9_9BACT</name>
<protein>
    <submittedName>
        <fullName evidence="4">Uncharacterized protein</fullName>
    </submittedName>
</protein>
<dbReference type="InterPro" id="IPR011936">
    <property type="entry name" value="Myxo_disulph_rpt"/>
</dbReference>
<evidence type="ECO:0000313" key="4">
    <source>
        <dbReference type="EMBL" id="PRP93696.1"/>
    </source>
</evidence>
<keyword evidence="1" id="KW-0732">Signal</keyword>
<comment type="caution">
    <text evidence="4">The sequence shown here is derived from an EMBL/GenBank/DDBJ whole genome shotgun (WGS) entry which is preliminary data.</text>
</comment>
<accession>A0A2S9XLD9</accession>
<dbReference type="NCBIfam" id="TIGR02232">
    <property type="entry name" value="myxo_disulf_rpt"/>
    <property type="match status" value="1"/>
</dbReference>
<keyword evidence="2" id="KW-0677">Repeat</keyword>
<dbReference type="EMBL" id="PVNL01000147">
    <property type="protein sequence ID" value="PRP93696.1"/>
    <property type="molecule type" value="Genomic_DNA"/>
</dbReference>
<evidence type="ECO:0000313" key="5">
    <source>
        <dbReference type="Proteomes" id="UP000238823"/>
    </source>
</evidence>
<evidence type="ECO:0000256" key="3">
    <source>
        <dbReference type="ARBA" id="ARBA00023157"/>
    </source>
</evidence>
<reference evidence="4 5" key="1">
    <citation type="submission" date="2018-03" db="EMBL/GenBank/DDBJ databases">
        <title>Draft Genome Sequences of the Obligatory Marine Myxobacteria Enhygromyxa salina SWB007.</title>
        <authorList>
            <person name="Poehlein A."/>
            <person name="Moghaddam J.A."/>
            <person name="Harms H."/>
            <person name="Alanjari M."/>
            <person name="Koenig G.M."/>
            <person name="Daniel R."/>
            <person name="Schaeberle T.F."/>
        </authorList>
    </citation>
    <scope>NUCLEOTIDE SEQUENCE [LARGE SCALE GENOMIC DNA]</scope>
    <source>
        <strain evidence="4 5">SWB007</strain>
    </source>
</reference>
<dbReference type="AlphaFoldDB" id="A0A2S9XLD9"/>
<evidence type="ECO:0000256" key="1">
    <source>
        <dbReference type="ARBA" id="ARBA00022729"/>
    </source>
</evidence>
<dbReference type="Proteomes" id="UP000238823">
    <property type="component" value="Unassembled WGS sequence"/>
</dbReference>